<gene>
    <name evidence="1" type="ORF">P0Y50_06340</name>
</gene>
<dbReference type="Pfam" id="PF10604">
    <property type="entry name" value="Polyketide_cyc2"/>
    <property type="match status" value="1"/>
</dbReference>
<evidence type="ECO:0000313" key="1">
    <source>
        <dbReference type="EMBL" id="WEK41222.1"/>
    </source>
</evidence>
<dbReference type="Proteomes" id="UP001213664">
    <property type="component" value="Chromosome"/>
</dbReference>
<dbReference type="InterPro" id="IPR019587">
    <property type="entry name" value="Polyketide_cyclase/dehydratase"/>
</dbReference>
<proteinExistence type="predicted"/>
<dbReference type="CDD" id="cd07822">
    <property type="entry name" value="SRPBCC_4"/>
    <property type="match status" value="1"/>
</dbReference>
<reference evidence="1" key="1">
    <citation type="submission" date="2023-03" db="EMBL/GenBank/DDBJ databases">
        <title>Andean soil-derived lignocellulolytic bacterial consortium as a source of novel taxa and putative plastic-active enzymes.</title>
        <authorList>
            <person name="Diaz-Garcia L."/>
            <person name="Chuvochina M."/>
            <person name="Feuerriegel G."/>
            <person name="Bunk B."/>
            <person name="Sproer C."/>
            <person name="Streit W.R."/>
            <person name="Rodriguez L.M."/>
            <person name="Overmann J."/>
            <person name="Jimenez D.J."/>
        </authorList>
    </citation>
    <scope>NUCLEOTIDE SEQUENCE</scope>
    <source>
        <strain evidence="1">MAG 833</strain>
    </source>
</reference>
<dbReference type="InterPro" id="IPR023393">
    <property type="entry name" value="START-like_dom_sf"/>
</dbReference>
<name>A0AAJ5X566_9CAUL</name>
<dbReference type="EMBL" id="CP119326">
    <property type="protein sequence ID" value="WEK41222.1"/>
    <property type="molecule type" value="Genomic_DNA"/>
</dbReference>
<organism evidence="1 2">
    <name type="scientific">Candidatus Brevundimonas colombiensis</name>
    <dbReference type="NCBI Taxonomy" id="3121376"/>
    <lineage>
        <taxon>Bacteria</taxon>
        <taxon>Pseudomonadati</taxon>
        <taxon>Pseudomonadota</taxon>
        <taxon>Alphaproteobacteria</taxon>
        <taxon>Caulobacterales</taxon>
        <taxon>Caulobacteraceae</taxon>
        <taxon>Brevundimonas</taxon>
    </lineage>
</organism>
<protein>
    <submittedName>
        <fullName evidence="1">SRPBCC domain-containing protein</fullName>
    </submittedName>
</protein>
<dbReference type="AlphaFoldDB" id="A0AAJ5X566"/>
<sequence length="144" mass="15955">MDDTRIEKRVGVQATSDRIWDLVADLAGWGAWNPVDAEVEGVIAFGGRLTMTEAWPEMAPHQALAQIVEWQPRGRLVWAERRGFLFQSLRYIQIDELAPGNCIVAAGVRFSGLRGELFHDKHRPAIRKAHDAIAEGLKAAAEAA</sequence>
<accession>A0AAJ5X566</accession>
<dbReference type="SUPFAM" id="SSF55961">
    <property type="entry name" value="Bet v1-like"/>
    <property type="match status" value="1"/>
</dbReference>
<dbReference type="Gene3D" id="3.30.530.20">
    <property type="match status" value="1"/>
</dbReference>
<evidence type="ECO:0000313" key="2">
    <source>
        <dbReference type="Proteomes" id="UP001213664"/>
    </source>
</evidence>